<proteinExistence type="predicted"/>
<feature type="transmembrane region" description="Helical" evidence="4">
    <location>
        <begin position="34"/>
        <end position="56"/>
    </location>
</feature>
<feature type="transmembrane region" description="Helical" evidence="4">
    <location>
        <begin position="175"/>
        <end position="196"/>
    </location>
</feature>
<dbReference type="PRINTS" id="PR00032">
    <property type="entry name" value="HTHARAC"/>
</dbReference>
<evidence type="ECO:0000256" key="1">
    <source>
        <dbReference type="ARBA" id="ARBA00023015"/>
    </source>
</evidence>
<keyword evidence="1" id="KW-0805">Transcription regulation</keyword>
<sequence>MDANFFNFLLIAGAVQGFIFNGFTLFSKKKVDSVIIFLNLTVFFLSLNNLQAWLIAKDFRFDFFFLRQFLVPWYMLIMPMFYMFLIHYLKIQEQVRSFLNVAIILFVLELIVRSIFIVTASENDVSAINLYTSVEEMVNAAFSIFLFYKCVRIVFEKSKLLDFIANYDDIKWLKIFLILGGFVLLFWVLAIVLNTYFSDARAYYPLRLATSVLLYWIGYQGTSRYTLLHDRILLRGKLAELKPETTKKIISETKTDLSEKHQREFETIANYILTEQRFLDAKLSLEQLSDELNISGGHLSKLINSCSEYNFSDYINSLRVHQAKVLLKDNDFDNYTIVAIGLECGFNSRSTFYTAFKKFTNLTPSEYRKTH</sequence>
<feature type="transmembrane region" description="Helical" evidence="4">
    <location>
        <begin position="137"/>
        <end position="155"/>
    </location>
</feature>
<dbReference type="InterPro" id="IPR018062">
    <property type="entry name" value="HTH_AraC-typ_CS"/>
</dbReference>
<dbReference type="RefSeq" id="WP_108112969.1">
    <property type="nucleotide sequence ID" value="NZ_QBKT01000001.1"/>
</dbReference>
<dbReference type="PROSITE" id="PS01124">
    <property type="entry name" value="HTH_ARAC_FAMILY_2"/>
    <property type="match status" value="1"/>
</dbReference>
<dbReference type="PROSITE" id="PS00041">
    <property type="entry name" value="HTH_ARAC_FAMILY_1"/>
    <property type="match status" value="1"/>
</dbReference>
<evidence type="ECO:0000313" key="7">
    <source>
        <dbReference type="Proteomes" id="UP000244090"/>
    </source>
</evidence>
<dbReference type="GO" id="GO:0003700">
    <property type="term" value="F:DNA-binding transcription factor activity"/>
    <property type="evidence" value="ECO:0007669"/>
    <property type="project" value="InterPro"/>
</dbReference>
<keyword evidence="4" id="KW-0812">Transmembrane</keyword>
<dbReference type="SUPFAM" id="SSF46689">
    <property type="entry name" value="Homeodomain-like"/>
    <property type="match status" value="1"/>
</dbReference>
<evidence type="ECO:0000259" key="5">
    <source>
        <dbReference type="PROSITE" id="PS01124"/>
    </source>
</evidence>
<dbReference type="InterPro" id="IPR018060">
    <property type="entry name" value="HTH_AraC"/>
</dbReference>
<dbReference type="InterPro" id="IPR009057">
    <property type="entry name" value="Homeodomain-like_sf"/>
</dbReference>
<evidence type="ECO:0000256" key="4">
    <source>
        <dbReference type="SAM" id="Phobius"/>
    </source>
</evidence>
<dbReference type="Proteomes" id="UP000244090">
    <property type="component" value="Unassembled WGS sequence"/>
</dbReference>
<keyword evidence="4" id="KW-1133">Transmembrane helix</keyword>
<dbReference type="OrthoDB" id="6283866at2"/>
<comment type="caution">
    <text evidence="6">The sequence shown here is derived from an EMBL/GenBank/DDBJ whole genome shotgun (WGS) entry which is preliminary data.</text>
</comment>
<evidence type="ECO:0000256" key="2">
    <source>
        <dbReference type="ARBA" id="ARBA00023125"/>
    </source>
</evidence>
<dbReference type="GO" id="GO:0043565">
    <property type="term" value="F:sequence-specific DNA binding"/>
    <property type="evidence" value="ECO:0007669"/>
    <property type="project" value="InterPro"/>
</dbReference>
<dbReference type="SMART" id="SM00342">
    <property type="entry name" value="HTH_ARAC"/>
    <property type="match status" value="1"/>
</dbReference>
<dbReference type="AlphaFoldDB" id="A0A2T6C5I3"/>
<dbReference type="PANTHER" id="PTHR43280">
    <property type="entry name" value="ARAC-FAMILY TRANSCRIPTIONAL REGULATOR"/>
    <property type="match status" value="1"/>
</dbReference>
<evidence type="ECO:0000256" key="3">
    <source>
        <dbReference type="ARBA" id="ARBA00023163"/>
    </source>
</evidence>
<keyword evidence="2 6" id="KW-0238">DNA-binding</keyword>
<keyword evidence="7" id="KW-1185">Reference proteome</keyword>
<feature type="transmembrane region" description="Helical" evidence="4">
    <location>
        <begin position="68"/>
        <end position="86"/>
    </location>
</feature>
<name>A0A2T6C5I3_9FLAO</name>
<feature type="domain" description="HTH araC/xylS-type" evidence="5">
    <location>
        <begin position="266"/>
        <end position="370"/>
    </location>
</feature>
<feature type="transmembrane region" description="Helical" evidence="4">
    <location>
        <begin position="98"/>
        <end position="117"/>
    </location>
</feature>
<protein>
    <submittedName>
        <fullName evidence="6">AraC-like DNA-binding protein</fullName>
    </submittedName>
</protein>
<feature type="transmembrane region" description="Helical" evidence="4">
    <location>
        <begin position="6"/>
        <end position="27"/>
    </location>
</feature>
<dbReference type="Gene3D" id="1.10.10.60">
    <property type="entry name" value="Homeodomain-like"/>
    <property type="match status" value="2"/>
</dbReference>
<gene>
    <name evidence="6" type="ORF">C8N46_101181</name>
</gene>
<dbReference type="Pfam" id="PF12833">
    <property type="entry name" value="HTH_18"/>
    <property type="match status" value="1"/>
</dbReference>
<keyword evidence="4" id="KW-0472">Membrane</keyword>
<keyword evidence="3" id="KW-0804">Transcription</keyword>
<organism evidence="6 7">
    <name type="scientific">Kordia periserrulae</name>
    <dbReference type="NCBI Taxonomy" id="701523"/>
    <lineage>
        <taxon>Bacteria</taxon>
        <taxon>Pseudomonadati</taxon>
        <taxon>Bacteroidota</taxon>
        <taxon>Flavobacteriia</taxon>
        <taxon>Flavobacteriales</taxon>
        <taxon>Flavobacteriaceae</taxon>
        <taxon>Kordia</taxon>
    </lineage>
</organism>
<dbReference type="PANTHER" id="PTHR43280:SF2">
    <property type="entry name" value="HTH-TYPE TRANSCRIPTIONAL REGULATOR EXSA"/>
    <property type="match status" value="1"/>
</dbReference>
<evidence type="ECO:0000313" key="6">
    <source>
        <dbReference type="EMBL" id="PTX63580.1"/>
    </source>
</evidence>
<accession>A0A2T6C5I3</accession>
<dbReference type="InterPro" id="IPR020449">
    <property type="entry name" value="Tscrpt_reg_AraC-type_HTH"/>
</dbReference>
<dbReference type="EMBL" id="QBKT01000001">
    <property type="protein sequence ID" value="PTX63580.1"/>
    <property type="molecule type" value="Genomic_DNA"/>
</dbReference>
<reference evidence="6 7" key="1">
    <citation type="submission" date="2018-04" db="EMBL/GenBank/DDBJ databases">
        <title>Genomic Encyclopedia of Archaeal and Bacterial Type Strains, Phase II (KMG-II): from individual species to whole genera.</title>
        <authorList>
            <person name="Goeker M."/>
        </authorList>
    </citation>
    <scope>NUCLEOTIDE SEQUENCE [LARGE SCALE GENOMIC DNA]</scope>
    <source>
        <strain evidence="6 7">DSM 25731</strain>
    </source>
</reference>